<feature type="transmembrane region" description="Helical" evidence="1">
    <location>
        <begin position="6"/>
        <end position="24"/>
    </location>
</feature>
<sequence length="40" mass="4448">MSLPVAIVLGIMFVPIYAFFGRLYSDGKITEELNVTISNQ</sequence>
<keyword evidence="1" id="KW-0812">Transmembrane</keyword>
<evidence type="ECO:0000313" key="3">
    <source>
        <dbReference type="Proteomes" id="UP000006371"/>
    </source>
</evidence>
<evidence type="ECO:0000313" key="2">
    <source>
        <dbReference type="EMBL" id="BAE19511.1"/>
    </source>
</evidence>
<name>Q49UQ7_STAS1</name>
<protein>
    <submittedName>
        <fullName evidence="2">Uncharacterized protein</fullName>
    </submittedName>
</protein>
<keyword evidence="1" id="KW-0472">Membrane</keyword>
<keyword evidence="1" id="KW-1133">Transmembrane helix</keyword>
<keyword evidence="3" id="KW-1185">Reference proteome</keyword>
<accession>Q49UQ7</accession>
<dbReference type="AlphaFoldDB" id="Q49UQ7"/>
<dbReference type="Proteomes" id="UP000006371">
    <property type="component" value="Chromosome"/>
</dbReference>
<dbReference type="KEGG" id="ssp:SSP2366"/>
<evidence type="ECO:0000256" key="1">
    <source>
        <dbReference type="SAM" id="Phobius"/>
    </source>
</evidence>
<proteinExistence type="predicted"/>
<organism evidence="2 3">
    <name type="scientific">Staphylococcus saprophyticus subsp. saprophyticus (strain ATCC 15305 / DSM 20229 / NCIMB 8711 / NCTC 7292 / S-41)</name>
    <dbReference type="NCBI Taxonomy" id="342451"/>
    <lineage>
        <taxon>Bacteria</taxon>
        <taxon>Bacillati</taxon>
        <taxon>Bacillota</taxon>
        <taxon>Bacilli</taxon>
        <taxon>Bacillales</taxon>
        <taxon>Staphylococcaceae</taxon>
        <taxon>Staphylococcus</taxon>
    </lineage>
</organism>
<dbReference type="GeneID" id="94363089"/>
<gene>
    <name evidence="2" type="ordered locus">SSP2366</name>
</gene>
<dbReference type="EMBL" id="AP008934">
    <property type="protein sequence ID" value="BAE19511.1"/>
    <property type="molecule type" value="Genomic_DNA"/>
</dbReference>
<dbReference type="RefSeq" id="WP_011303961.1">
    <property type="nucleotide sequence ID" value="NC_007350.1"/>
</dbReference>
<dbReference type="HOGENOM" id="CLU_3296860_0_0_9"/>
<reference evidence="2 3" key="1">
    <citation type="journal article" date="2005" name="Proc. Natl. Acad. Sci. U.S.A.">
        <title>Whole genome sequence of Staphylococcus saprophyticus reveals the pathogenesis of uncomplicated urinary tract infection.</title>
        <authorList>
            <person name="Kuroda M."/>
            <person name="Yamashita A."/>
            <person name="Hirakawa H."/>
            <person name="Kumano M."/>
            <person name="Morikawa K."/>
            <person name="Higashide M."/>
            <person name="Maruyama A."/>
            <person name="Inose Y."/>
            <person name="Matoba K."/>
            <person name="Toh H."/>
            <person name="Kuhara S."/>
            <person name="Hattori M."/>
            <person name="Ohta T."/>
        </authorList>
    </citation>
    <scope>NUCLEOTIDE SEQUENCE [LARGE SCALE GENOMIC DNA]</scope>
    <source>
        <strain evidence="3">ATCC 15305 / DSM 20229 / NCIMB 8711 / NCTC 7292 / S-41</strain>
    </source>
</reference>